<proteinExistence type="predicted"/>
<organism evidence="1">
    <name type="scientific">Schistosoma curassoni</name>
    <dbReference type="NCBI Taxonomy" id="6186"/>
    <lineage>
        <taxon>Eukaryota</taxon>
        <taxon>Metazoa</taxon>
        <taxon>Spiralia</taxon>
        <taxon>Lophotrochozoa</taxon>
        <taxon>Platyhelminthes</taxon>
        <taxon>Trematoda</taxon>
        <taxon>Digenea</taxon>
        <taxon>Strigeidida</taxon>
        <taxon>Schistosomatoidea</taxon>
        <taxon>Schistosomatidae</taxon>
        <taxon>Schistosoma</taxon>
    </lineage>
</organism>
<dbReference type="InterPro" id="IPR038175">
    <property type="entry name" value="CBM21_dom_sf"/>
</dbReference>
<accession>A0A183KFK9</accession>
<dbReference type="Gene3D" id="2.60.40.2440">
    <property type="entry name" value="Carbohydrate binding type-21 domain"/>
    <property type="match status" value="1"/>
</dbReference>
<protein>
    <submittedName>
        <fullName evidence="1">CBM21 domain-containing protein</fullName>
    </submittedName>
</protein>
<reference evidence="1" key="1">
    <citation type="submission" date="2016-06" db="UniProtKB">
        <authorList>
            <consortium name="WormBaseParasite"/>
        </authorList>
    </citation>
    <scope>IDENTIFICATION</scope>
</reference>
<evidence type="ECO:0000313" key="1">
    <source>
        <dbReference type="WBParaSite" id="SCUD_0001380701-mRNA-1"/>
    </source>
</evidence>
<dbReference type="AlphaFoldDB" id="A0A183KFK9"/>
<dbReference type="WBParaSite" id="SCUD_0001380701-mRNA-1">
    <property type="protein sequence ID" value="SCUD_0001380701-mRNA-1"/>
    <property type="gene ID" value="SCUD_0001380701"/>
</dbReference>
<name>A0A183KFK9_9TREM</name>
<sequence>LDTLDNYNFGSIKDYKSYDNQNKRSKFQIFYGDEYFDPESPGKTQNTYENNNNNNNNQLMKFNTTDIESHYIWTIYSSQLSSSTWSNTKRYDTFIFNILIESNQQSFNPNDKIEFAICFIAFNNNHNNDKTEYWDNNNNENYIIEQRKLHPHLINIMNINNSQSSNQDDTQTNQLSIIDKSLNNNSNNNNNNCTIEYNIPSYTLDCRPNFDGFTSFTNYRAWNHFSGETSYY</sequence>
<dbReference type="STRING" id="6186.A0A183KFK9"/>